<protein>
    <submittedName>
        <fullName evidence="6">PPM-type phosphatase domain-containing protein</fullName>
    </submittedName>
</protein>
<dbReference type="EMBL" id="CAMXCT010002449">
    <property type="protein sequence ID" value="CAI3998247.1"/>
    <property type="molecule type" value="Genomic_DNA"/>
</dbReference>
<dbReference type="PANTHER" id="PTHR15744">
    <property type="entry name" value="BLOM7"/>
    <property type="match status" value="1"/>
</dbReference>
<feature type="region of interest" description="Disordered" evidence="2">
    <location>
        <begin position="2031"/>
        <end position="2071"/>
    </location>
</feature>
<dbReference type="InterPro" id="IPR036612">
    <property type="entry name" value="KH_dom_type_1_sf"/>
</dbReference>
<gene>
    <name evidence="4" type="ORF">C1SCF055_LOCUS24563</name>
</gene>
<evidence type="ECO:0000259" key="3">
    <source>
        <dbReference type="Pfam" id="PF22675"/>
    </source>
</evidence>
<keyword evidence="7" id="KW-1185">Reference proteome</keyword>
<comment type="caution">
    <text evidence="4">The sequence shown here is derived from an EMBL/GenBank/DDBJ whole genome shotgun (WGS) entry which is preliminary data.</text>
</comment>
<dbReference type="OrthoDB" id="445862at2759"/>
<keyword evidence="1" id="KW-0175">Coiled coil</keyword>
<dbReference type="GO" id="GO:0003723">
    <property type="term" value="F:RNA binding"/>
    <property type="evidence" value="ECO:0007669"/>
    <property type="project" value="InterPro"/>
</dbReference>
<evidence type="ECO:0000313" key="4">
    <source>
        <dbReference type="EMBL" id="CAI3998247.1"/>
    </source>
</evidence>
<dbReference type="InterPro" id="IPR055256">
    <property type="entry name" value="KH_1_KHDC4/BBP-like"/>
</dbReference>
<evidence type="ECO:0000256" key="1">
    <source>
        <dbReference type="SAM" id="Coils"/>
    </source>
</evidence>
<feature type="compositionally biased region" description="Basic and acidic residues" evidence="2">
    <location>
        <begin position="2047"/>
        <end position="2063"/>
    </location>
</feature>
<organism evidence="4">
    <name type="scientific">Cladocopium goreaui</name>
    <dbReference type="NCBI Taxonomy" id="2562237"/>
    <lineage>
        <taxon>Eukaryota</taxon>
        <taxon>Sar</taxon>
        <taxon>Alveolata</taxon>
        <taxon>Dinophyceae</taxon>
        <taxon>Suessiales</taxon>
        <taxon>Symbiodiniaceae</taxon>
        <taxon>Cladocopium</taxon>
    </lineage>
</organism>
<evidence type="ECO:0000313" key="5">
    <source>
        <dbReference type="EMBL" id="CAL1151622.1"/>
    </source>
</evidence>
<dbReference type="PANTHER" id="PTHR15744:SF0">
    <property type="entry name" value="KH HOMOLOGY DOMAIN-CONTAINING PROTEIN 4"/>
    <property type="match status" value="1"/>
</dbReference>
<feature type="compositionally biased region" description="Polar residues" evidence="2">
    <location>
        <begin position="727"/>
        <end position="736"/>
    </location>
</feature>
<feature type="region of interest" description="Disordered" evidence="2">
    <location>
        <begin position="1444"/>
        <end position="1501"/>
    </location>
</feature>
<dbReference type="Pfam" id="PF22675">
    <property type="entry name" value="KH-I_KHDC4-BBP"/>
    <property type="match status" value="1"/>
</dbReference>
<reference evidence="5" key="2">
    <citation type="submission" date="2024-04" db="EMBL/GenBank/DDBJ databases">
        <authorList>
            <person name="Chen Y."/>
            <person name="Shah S."/>
            <person name="Dougan E. K."/>
            <person name="Thang M."/>
            <person name="Chan C."/>
        </authorList>
    </citation>
    <scope>NUCLEOTIDE SEQUENCE [LARGE SCALE GENOMIC DNA]</scope>
</reference>
<evidence type="ECO:0000256" key="2">
    <source>
        <dbReference type="SAM" id="MobiDB-lite"/>
    </source>
</evidence>
<name>A0A9P1CWA5_9DINO</name>
<dbReference type="InterPro" id="IPR031121">
    <property type="entry name" value="RIK/BLOM7"/>
</dbReference>
<feature type="region of interest" description="Disordered" evidence="2">
    <location>
        <begin position="50"/>
        <end position="75"/>
    </location>
</feature>
<feature type="region of interest" description="Disordered" evidence="2">
    <location>
        <begin position="683"/>
        <end position="736"/>
    </location>
</feature>
<feature type="coiled-coil region" evidence="1">
    <location>
        <begin position="11"/>
        <end position="45"/>
    </location>
</feature>
<feature type="compositionally biased region" description="Low complexity" evidence="2">
    <location>
        <begin position="1452"/>
        <end position="1475"/>
    </location>
</feature>
<dbReference type="Gene3D" id="3.30.1370.10">
    <property type="entry name" value="K Homology domain, type 1"/>
    <property type="match status" value="1"/>
</dbReference>
<feature type="domain" description="KHDC4/BBP-like KH-domain type I" evidence="3">
    <location>
        <begin position="2166"/>
        <end position="2221"/>
    </location>
</feature>
<evidence type="ECO:0000313" key="6">
    <source>
        <dbReference type="EMBL" id="CAL4785559.1"/>
    </source>
</evidence>
<proteinExistence type="predicted"/>
<dbReference type="Proteomes" id="UP001152797">
    <property type="component" value="Unassembled WGS sequence"/>
</dbReference>
<dbReference type="EMBL" id="CAMXCT030002449">
    <property type="protein sequence ID" value="CAL4785559.1"/>
    <property type="molecule type" value="Genomic_DNA"/>
</dbReference>
<dbReference type="GO" id="GO:0005634">
    <property type="term" value="C:nucleus"/>
    <property type="evidence" value="ECO:0007669"/>
    <property type="project" value="InterPro"/>
</dbReference>
<sequence length="2292" mass="253225">MRRSTSSTSTVATLEVRVVELEREVASLRQALRAVEARLSSAESIAGFELVDEPPSPAADQATSATSGRPAPRDQGGAQAVRFAKLLGIGNWLRNSLAGQRRGKSGRAELKERSEVYLVARSARGTVFDPVRIYTSWSEAEKVVRDQGGFKQSLFVGLPTWEDAVCCAEEAGLTELRSALVNQENFTADPEYSLGLFTVPPSTEVEESKFCIILISEVDSKFLVAVPGAAWHRTVAQRLLPPKSLIKPLSVAVAACTFEDRITSLEGVFTRCWVGYLSPTFEACVSILQDLDGGEAVGFWTEDESLQVLPFADGLVSVADDKFSFLTAESAHHPAEGDESHGKRLAALEASLEGIQESLRVIIDGQPLSSRSQAASDVKAAAKTPVAPPAYPGLDPSVVHSALASGVTPDALRAMSQMVQKTPSKLGDFPKKNVAAHLDVLGETDGEEKEEPPGLSASGDPVQALPADPVAAALVRLTSIAEALAGKKKAKNLEEMLDDTAGYEVGASSSSGLGTHRRQAAILTALKKSLVEQPGELYQVIEKKMLEDFGSRELMPGEPPRQGSFRGWLEHRSHIPNIAATVRILWCVAGALDAIRCGKVQEGQTRLALLLAMLDQVACDRGQWLIASELALEAPPPFSSFARHAAPDFQEAPHTKLLDSRWVDAVMYRVKELDEYAERKAKLGKSRKGGGGNQEDVEADPKPKKKAGKGKDGKGNKTEQQPDPARASSNSLSNPCRESTVSIFPMPLPYQSCFRAESLGDVSPGERSFQRGLCLAILVLNWLHLRRAAVAPPEICFGQKLSSLQWKAVRQMERTMLAWKNAPEVTAADMGRTASKVEDIEVVLNQLGSFESVATDILFGTNVEGKPSNMSNSRRRKQGFAPGLQRVPIGEWIGSSRTTSTVAAKPIQSDRLEFPDKPSFSPSPYLDERSRSIFEHPIQNALAPEEAIVEPPPVKIHASNTERDKLFRKLDACGRLGMVDEAEVLTGYQAGLFSVIKNLKADRLIFDSRPFNTLEQPLGRWVKAMASTNPLLDLQLREDEVCLVSSTDLRDFYYSFHISSERLVRNSLVNSVWADDYADFKCYDPKVHQGRRVFFSLNTLAMGDAQAVEIAQTAHLCILVQSGLINKNNLVSMDLAIPREKSFAGIVIDDLVVFEVMLKSVFHQSPVTSRAGRAFLEEALGEYKRVGLLPHPDKTFFEQADSEFWGCQFDGLHGLCMANLKRSIPVIAVTARVLKMGVCSISLLEILTGVLSPAEELPEGQMLASHPLWIVLASALRYKEVCRKAMPPGRHINILEMRGMLKAEAEAAKTHFPARVFSLADSQVALGAWVKGRSSSFGLNQELQQSLGIHLGCGMYSNCGYVPSEINTADDPTRGQRVRSPEAALPDVFHSAAQGDISAFDQWLESYNADTYATSGLPDLQELQGAPCGLSEDLAELPEVPEPMRLRAPADPGESVGSGPCVPSSSSSVQGGLSPTTAVRGPEVPLPSDSSLGPGAVQASTKEKRGILHEVPLEQFVLPAHLRGKMDEDWRPSTPGFLDLYSGKKGVAKALVSLTDTWVITFELEDGPNQDVLSEQNKSLIERLLRSGFILGLGAAIFCSSFSRAVRPPVRSASLPYGLPNLSRKMEEKVKLGNRHAQWLAHLLQVCIELKIHFWVENPDGSFLWYLDEFVELGARTASQVFRLDYCTLGTKWRKRSRFLTSTHLRGQKFWCSRDHTHLRLSGWSKVHGRSWTRVAQTYPKRLCFYLAKAMLIDCGLLPDRRQIDFSLISRCDHSRIGEAQHPGPRQKPTTARANVDLADVKLVTAATDRLGRNIWDGFLRWLSGKVGNVFAEELVLCPSTLDLLLAEFGRHLFQNGQSLYMMRQLVTFAQRTDPRLRSQLNCEALGALREDVLLPSDLLSEQMDRAYLRIKKPKSRLRGLGLVQHATISHPLAVKFLERVLKQLPLKQRVYPGSPVTFRRRWDLLLQWKGPDPFSFDCSAFDAASFFVRLRLDLFGPVASADKPEHLSKDYAWIFLAPWLVQTSQSTLAKAGNRDKRSEPAMMKNSEVKNLKAQHEPKEPKEGAANPSLPQRPCFTAMDLLKEMQGVFYENSLVSRDFDPFWLKRGLEEKLLQWFSYLTLEDDDFDEWNSSEKDNSRSSIGSQSGGKGALTILALQVIHVGLEDDEEFCLVKRILGGYNMKKVVANSDAKVRLRGRGSGFLEGREQVEMDAPLQLHLSCWAFSTYCAAFVDLYDQMKQLHKHYRRYCRSKGMVAREDLEVRFEELRRADRGLDFRSEASAPNAHFSRLEMT</sequence>
<reference evidence="4" key="1">
    <citation type="submission" date="2022-10" db="EMBL/GenBank/DDBJ databases">
        <authorList>
            <person name="Chen Y."/>
            <person name="Dougan E. K."/>
            <person name="Chan C."/>
            <person name="Rhodes N."/>
            <person name="Thang M."/>
        </authorList>
    </citation>
    <scope>NUCLEOTIDE SEQUENCE</scope>
</reference>
<evidence type="ECO:0000313" key="7">
    <source>
        <dbReference type="Proteomes" id="UP001152797"/>
    </source>
</evidence>
<dbReference type="EMBL" id="CAMXCT020002449">
    <property type="protein sequence ID" value="CAL1151622.1"/>
    <property type="molecule type" value="Genomic_DNA"/>
</dbReference>
<accession>A0A9P1CWA5</accession>